<dbReference type="InterPro" id="IPR048684">
    <property type="entry name" value="COG4_C"/>
</dbReference>
<dbReference type="SMART" id="SM00762">
    <property type="entry name" value="Cog4"/>
    <property type="match status" value="1"/>
</dbReference>
<dbReference type="Gene3D" id="1.20.58.1970">
    <property type="match status" value="1"/>
</dbReference>
<gene>
    <name evidence="2" type="ORF">MICPUCDRAFT_55454</name>
</gene>
<dbReference type="RefSeq" id="XP_003056443.1">
    <property type="nucleotide sequence ID" value="XM_003056397.1"/>
</dbReference>
<name>C1MKT5_MICPC</name>
<dbReference type="eggNOG" id="KOG0412">
    <property type="taxonomic scope" value="Eukaryota"/>
</dbReference>
<accession>C1MKT5</accession>
<dbReference type="InterPro" id="IPR048682">
    <property type="entry name" value="COG4"/>
</dbReference>
<dbReference type="Pfam" id="PF20662">
    <property type="entry name" value="COG4_C"/>
    <property type="match status" value="1"/>
</dbReference>
<dbReference type="OrthoDB" id="47059at2759"/>
<evidence type="ECO:0000313" key="2">
    <source>
        <dbReference type="EMBL" id="EEH59819.1"/>
    </source>
</evidence>
<organism evidence="3">
    <name type="scientific">Micromonas pusilla (strain CCMP1545)</name>
    <name type="common">Picoplanktonic green alga</name>
    <dbReference type="NCBI Taxonomy" id="564608"/>
    <lineage>
        <taxon>Eukaryota</taxon>
        <taxon>Viridiplantae</taxon>
        <taxon>Chlorophyta</taxon>
        <taxon>Mamiellophyceae</taxon>
        <taxon>Mamiellales</taxon>
        <taxon>Mamiellaceae</taxon>
        <taxon>Micromonas</taxon>
    </lineage>
</organism>
<feature type="domain" description="COG4 transport protein middle alpha-helical bundle" evidence="1">
    <location>
        <begin position="153"/>
        <end position="430"/>
    </location>
</feature>
<dbReference type="AlphaFoldDB" id="C1MKT5"/>
<dbReference type="EMBL" id="GG663736">
    <property type="protein sequence ID" value="EEH59819.1"/>
    <property type="molecule type" value="Genomic_DNA"/>
</dbReference>
<dbReference type="Proteomes" id="UP000001876">
    <property type="component" value="Unassembled WGS sequence"/>
</dbReference>
<evidence type="ECO:0000259" key="1">
    <source>
        <dbReference type="SMART" id="SM00762"/>
    </source>
</evidence>
<protein>
    <submittedName>
        <fullName evidence="2">Predicted protein</fullName>
    </submittedName>
</protein>
<dbReference type="PANTHER" id="PTHR24016">
    <property type="entry name" value="CONSERVED OLIGOMERIC GOLGI COMPLEX SUBUNIT 4"/>
    <property type="match status" value="1"/>
</dbReference>
<dbReference type="KEGG" id="mpp:MICPUCDRAFT_55454"/>
<proteinExistence type="predicted"/>
<dbReference type="OMA" id="ACESHTE"/>
<reference evidence="2 3" key="1">
    <citation type="journal article" date="2009" name="Science">
        <title>Green evolution and dynamic adaptations revealed by genomes of the marine picoeukaryotes Micromonas.</title>
        <authorList>
            <person name="Worden A.Z."/>
            <person name="Lee J.H."/>
            <person name="Mock T."/>
            <person name="Rouze P."/>
            <person name="Simmons M.P."/>
            <person name="Aerts A.L."/>
            <person name="Allen A.E."/>
            <person name="Cuvelier M.L."/>
            <person name="Derelle E."/>
            <person name="Everett M.V."/>
            <person name="Foulon E."/>
            <person name="Grimwood J."/>
            <person name="Gundlach H."/>
            <person name="Henrissat B."/>
            <person name="Napoli C."/>
            <person name="McDonald S.M."/>
            <person name="Parker M.S."/>
            <person name="Rombauts S."/>
            <person name="Salamov A."/>
            <person name="Von Dassow P."/>
            <person name="Badger J.H."/>
            <person name="Coutinho P.M."/>
            <person name="Demir E."/>
            <person name="Dubchak I."/>
            <person name="Gentemann C."/>
            <person name="Eikrem W."/>
            <person name="Gready J.E."/>
            <person name="John U."/>
            <person name="Lanier W."/>
            <person name="Lindquist E.A."/>
            <person name="Lucas S."/>
            <person name="Mayer K.F."/>
            <person name="Moreau H."/>
            <person name="Not F."/>
            <person name="Otillar R."/>
            <person name="Panaud O."/>
            <person name="Pangilinan J."/>
            <person name="Paulsen I."/>
            <person name="Piegu B."/>
            <person name="Poliakov A."/>
            <person name="Robbens S."/>
            <person name="Schmutz J."/>
            <person name="Toulza E."/>
            <person name="Wyss T."/>
            <person name="Zelensky A."/>
            <person name="Zhou K."/>
            <person name="Armbrust E.V."/>
            <person name="Bhattacharya D."/>
            <person name="Goodenough U.W."/>
            <person name="Van de Peer Y."/>
            <person name="Grigoriev I.V."/>
        </authorList>
    </citation>
    <scope>NUCLEOTIDE SEQUENCE [LARGE SCALE GENOMIC DNA]</scope>
    <source>
        <strain evidence="2 3">CCMP1545</strain>
    </source>
</reference>
<dbReference type="STRING" id="564608.C1MKT5"/>
<evidence type="ECO:0000313" key="3">
    <source>
        <dbReference type="Proteomes" id="UP000001876"/>
    </source>
</evidence>
<dbReference type="InterPro" id="IPR013167">
    <property type="entry name" value="COG4_M"/>
</dbReference>
<dbReference type="PANTHER" id="PTHR24016:SF0">
    <property type="entry name" value="CONSERVED OLIGOMERIC GOLGI COMPLEX SUBUNIT 4"/>
    <property type="match status" value="1"/>
</dbReference>
<sequence>MTSSVQDAADIITIKKQDTSHEQQQQLKLCSSVLCKSNASGESNHRQISPVGSLVNNLGRFLLYASWRSGQSNVIGHRARSSTVVKNSLQHAISRVAFNDKLATCVRCILESLRNGKHEVAVECVETLHCLRKSESRESADTVASSVSYEARLVELRDVVANVVRQLFAAATQKRDVQQVLNYGKLFPRLQLAKEGLKKISDFVSQEVKLEIERHGSEVGGGLKDVLALSNLYQIMFSCIETFHDEIKRSFGSEAFSNLLDKLDEQANKNGEIILLNFLGSYSDLQFENDQQDRKRAQKFMDDSIDIFQLLNAYKRFLWTRFFLKSRVVRGTYEHLRVYAAVQALNLRKTVKIVLDLRLNNVIDDKSFVDDVFFVFDEALSRAWNSGHSFLFDSTLREVFQIEIKKISVMISSSWFSQTKINQFSQAKLEDILAFILFCDSISQSLRILIAKFKACDGFHSLSKTHYFEKDFDFDVDNFTDTADILCQQISEKIIIFAKVLLDRFRVVLDVFSRLSYVLDDYTYLLHEQSDPWLQNLFSKIDEASFSQTFRDFFFFLSYLYFSTVTYLTLWRLPVSQGFDYVVPVFPNTNFFSFYSYNKRISLHVINSILSSFIELLASSIEDIIFRRLRFSQLGGLQLEREIRRFILHLSSTFPEVAVREKCARLLHISSVLSVESPVEVSEYWEGLVGAPKLSILEMKRILHLRVDFKIEQVDSFILK</sequence>
<dbReference type="GeneID" id="9681730"/>
<keyword evidence="3" id="KW-1185">Reference proteome</keyword>